<protein>
    <recommendedName>
        <fullName evidence="3">DUF4806 domain-containing protein</fullName>
    </recommendedName>
</protein>
<dbReference type="EnsemblMetazoa" id="AALB014142-RB">
    <property type="protein sequence ID" value="AALB014142-PB"/>
    <property type="gene ID" value="AALB014142"/>
</dbReference>
<keyword evidence="2" id="KW-1185">Reference proteome</keyword>
<sequence>MQNSDNTLTALKAILYQGEELQERIEGNHKIVLNELRMLNVNAVADDKVSFKMPIDSFLTLEQFEELCGTAAIEKLIQEATKGFGKGRYFKKGRTLALRMVDKIFDRGFLTTCSWAQLRIQVQFESFDVL</sequence>
<proteinExistence type="predicted"/>
<evidence type="ECO:0000313" key="2">
    <source>
        <dbReference type="Proteomes" id="UP000069272"/>
    </source>
</evidence>
<dbReference type="Proteomes" id="UP000069272">
    <property type="component" value="Chromosome 3R"/>
</dbReference>
<reference evidence="1" key="2">
    <citation type="submission" date="2022-08" db="UniProtKB">
        <authorList>
            <consortium name="EnsemblMetazoa"/>
        </authorList>
    </citation>
    <scope>IDENTIFICATION</scope>
    <source>
        <strain evidence="1">STECLA/ALBI9_A</strain>
    </source>
</reference>
<dbReference type="EnsemblMetazoa" id="AALB014142-RA">
    <property type="protein sequence ID" value="AALB014142-PA"/>
    <property type="gene ID" value="AALB014142"/>
</dbReference>
<dbReference type="AlphaFoldDB" id="A0A182FWV6"/>
<evidence type="ECO:0008006" key="3">
    <source>
        <dbReference type="Google" id="ProtNLM"/>
    </source>
</evidence>
<reference evidence="1 2" key="1">
    <citation type="journal article" date="2017" name="G3 (Bethesda)">
        <title>The Physical Genome Mapping of Anopheles albimanus Corrected Scaffold Misassemblies and Identified Interarm Rearrangements in Genus Anopheles.</title>
        <authorList>
            <person name="Artemov G.N."/>
            <person name="Peery A.N."/>
            <person name="Jiang X."/>
            <person name="Tu Z."/>
            <person name="Stegniy V.N."/>
            <person name="Sharakhova M.V."/>
            <person name="Sharakhov I.V."/>
        </authorList>
    </citation>
    <scope>NUCLEOTIDE SEQUENCE [LARGE SCALE GENOMIC DNA]</scope>
    <source>
        <strain evidence="1 2">ALBI9_A</strain>
    </source>
</reference>
<evidence type="ECO:0000313" key="1">
    <source>
        <dbReference type="EnsemblMetazoa" id="AALB014142-PB"/>
    </source>
</evidence>
<dbReference type="VEuPathDB" id="VectorBase:AALB014142"/>
<accession>A0A182FWV6</accession>
<name>A0A182FWV6_ANOAL</name>
<organism evidence="1 2">
    <name type="scientific">Anopheles albimanus</name>
    <name type="common">New world malaria mosquito</name>
    <dbReference type="NCBI Taxonomy" id="7167"/>
    <lineage>
        <taxon>Eukaryota</taxon>
        <taxon>Metazoa</taxon>
        <taxon>Ecdysozoa</taxon>
        <taxon>Arthropoda</taxon>
        <taxon>Hexapoda</taxon>
        <taxon>Insecta</taxon>
        <taxon>Pterygota</taxon>
        <taxon>Neoptera</taxon>
        <taxon>Endopterygota</taxon>
        <taxon>Diptera</taxon>
        <taxon>Nematocera</taxon>
        <taxon>Culicoidea</taxon>
        <taxon>Culicidae</taxon>
        <taxon>Anophelinae</taxon>
        <taxon>Anopheles</taxon>
    </lineage>
</organism>